<dbReference type="AlphaFoldDB" id="A0A7U7GBR3"/>
<sequence length="255" mass="28968">MNTEFSSILQKFVNKSPVTVMVQGLLEYLLNAERLNEWFESNNGIQYTRNLLFSSVVAIMFEVVCQIRKTVHVAYRKSDYINVSLTSLYNKINGIDTSTSAELVRHIGMEAATLIKGMNAENPAFLLGYRTKLLDGNCIEASEHRIEVLRTTKSAALPGKSLVVFDPQTELAMNIFPCEDGHAQERLLLNKVSETIEEKDLWIADRNFCTQDFLFNIANKKAVFVIRKHQQMPMRILGKEKSCLSITLTNLLNNK</sequence>
<evidence type="ECO:0000313" key="2">
    <source>
        <dbReference type="Proteomes" id="UP000019184"/>
    </source>
</evidence>
<protein>
    <submittedName>
        <fullName evidence="1">Transposase</fullName>
    </submittedName>
</protein>
<keyword evidence="2" id="KW-1185">Reference proteome</keyword>
<reference evidence="1 2" key="1">
    <citation type="journal article" date="2014" name="ISME J.">
        <title>Candidatus Competibacter-lineage genomes retrieved from metagenomes reveal functional metabolic diversity.</title>
        <authorList>
            <person name="McIlroy S.J."/>
            <person name="Albertsen M."/>
            <person name="Andresen E.K."/>
            <person name="Saunders A.M."/>
            <person name="Kristiansen R."/>
            <person name="Stokholm-Bjerregaard M."/>
            <person name="Nielsen K.L."/>
            <person name="Nielsen P.H."/>
        </authorList>
    </citation>
    <scope>NUCLEOTIDE SEQUENCE [LARGE SCALE GENOMIC DNA]</scope>
    <source>
        <strain evidence="1 2">Run_B_J11</strain>
    </source>
</reference>
<proteinExistence type="predicted"/>
<accession>A0A7U7GBR3</accession>
<dbReference type="EMBL" id="CBTK010000151">
    <property type="protein sequence ID" value="CDH45415.1"/>
    <property type="molecule type" value="Genomic_DNA"/>
</dbReference>
<dbReference type="RefSeq" id="WP_154724868.1">
    <property type="nucleotide sequence ID" value="NZ_CBTK010000151.1"/>
</dbReference>
<organism evidence="1 2">
    <name type="scientific">Candidatus Contendobacter odensis Run_B_J11</name>
    <dbReference type="NCBI Taxonomy" id="1400861"/>
    <lineage>
        <taxon>Bacteria</taxon>
        <taxon>Pseudomonadati</taxon>
        <taxon>Pseudomonadota</taxon>
        <taxon>Gammaproteobacteria</taxon>
        <taxon>Candidatus Competibacteraceae</taxon>
        <taxon>Candidatus Contendibacter</taxon>
    </lineage>
</organism>
<dbReference type="OrthoDB" id="574256at2"/>
<gene>
    <name evidence="1" type="ORF">BN874_2340010</name>
</gene>
<comment type="caution">
    <text evidence="1">The sequence shown here is derived from an EMBL/GenBank/DDBJ whole genome shotgun (WGS) entry which is preliminary data.</text>
</comment>
<evidence type="ECO:0000313" key="1">
    <source>
        <dbReference type="EMBL" id="CDH45415.1"/>
    </source>
</evidence>
<dbReference type="Proteomes" id="UP000019184">
    <property type="component" value="Unassembled WGS sequence"/>
</dbReference>
<name>A0A7U7GBR3_9GAMM</name>